<organism evidence="1 2">
    <name type="scientific">Candidatus Blautia gallistercoris</name>
    <dbReference type="NCBI Taxonomy" id="2838490"/>
    <lineage>
        <taxon>Bacteria</taxon>
        <taxon>Bacillati</taxon>
        <taxon>Bacillota</taxon>
        <taxon>Clostridia</taxon>
        <taxon>Lachnospirales</taxon>
        <taxon>Lachnospiraceae</taxon>
        <taxon>Blautia</taxon>
    </lineage>
</organism>
<evidence type="ECO:0000313" key="1">
    <source>
        <dbReference type="EMBL" id="HIX58686.1"/>
    </source>
</evidence>
<evidence type="ECO:0000313" key="2">
    <source>
        <dbReference type="Proteomes" id="UP000886817"/>
    </source>
</evidence>
<dbReference type="Pfam" id="PF12646">
    <property type="entry name" value="DUF3783"/>
    <property type="match status" value="1"/>
</dbReference>
<sequence>MKARETVLYYCPQGTKHKNQVKAVLVQMGVRIKNIDQDQIGQTIGYLAGIPGFEKKEEGTENVPIREEVLVMKDFAGSRMDQLFLGLRRAKVPSGALKAIITDSNVNWSFYQLYQELVKERTAIAKAAEEKE</sequence>
<dbReference type="AlphaFoldDB" id="A0A9D1WGA1"/>
<dbReference type="EMBL" id="DXEX01000074">
    <property type="protein sequence ID" value="HIX58686.1"/>
    <property type="molecule type" value="Genomic_DNA"/>
</dbReference>
<protein>
    <submittedName>
        <fullName evidence="1">DUF3783 domain-containing protein</fullName>
    </submittedName>
</protein>
<dbReference type="InterPro" id="IPR016621">
    <property type="entry name" value="UCP014543"/>
</dbReference>
<name>A0A9D1WGA1_9FIRM</name>
<dbReference type="Proteomes" id="UP000886817">
    <property type="component" value="Unassembled WGS sequence"/>
</dbReference>
<gene>
    <name evidence="1" type="ORF">IAA45_03095</name>
</gene>
<proteinExistence type="predicted"/>
<reference evidence="1" key="1">
    <citation type="journal article" date="2021" name="PeerJ">
        <title>Extensive microbial diversity within the chicken gut microbiome revealed by metagenomics and culture.</title>
        <authorList>
            <person name="Gilroy R."/>
            <person name="Ravi A."/>
            <person name="Getino M."/>
            <person name="Pursley I."/>
            <person name="Horton D.L."/>
            <person name="Alikhan N.F."/>
            <person name="Baker D."/>
            <person name="Gharbi K."/>
            <person name="Hall N."/>
            <person name="Watson M."/>
            <person name="Adriaenssens E.M."/>
            <person name="Foster-Nyarko E."/>
            <person name="Jarju S."/>
            <person name="Secka A."/>
            <person name="Antonio M."/>
            <person name="Oren A."/>
            <person name="Chaudhuri R.R."/>
            <person name="La Ragione R."/>
            <person name="Hildebrand F."/>
            <person name="Pallen M.J."/>
        </authorList>
    </citation>
    <scope>NUCLEOTIDE SEQUENCE</scope>
    <source>
        <strain evidence="1">ChiSjej1B19-8411</strain>
    </source>
</reference>
<accession>A0A9D1WGA1</accession>
<reference evidence="1" key="2">
    <citation type="submission" date="2021-04" db="EMBL/GenBank/DDBJ databases">
        <authorList>
            <person name="Gilroy R."/>
        </authorList>
    </citation>
    <scope>NUCLEOTIDE SEQUENCE</scope>
    <source>
        <strain evidence="1">ChiSjej1B19-8411</strain>
    </source>
</reference>
<comment type="caution">
    <text evidence="1">The sequence shown here is derived from an EMBL/GenBank/DDBJ whole genome shotgun (WGS) entry which is preliminary data.</text>
</comment>